<dbReference type="EMBL" id="AUSU01001092">
    <property type="protein sequence ID" value="EPS71845.1"/>
    <property type="molecule type" value="Genomic_DNA"/>
</dbReference>
<dbReference type="PANTHER" id="PTHR33142">
    <property type="entry name" value="CYCLIN-DEPENDENT PROTEIN KINASE INHIBITOR SMR13"/>
    <property type="match status" value="1"/>
</dbReference>
<dbReference type="PANTHER" id="PTHR33142:SF40">
    <property type="entry name" value="CYCLIN-DEPENDENT PROTEIN KINASE INHIBITOR SMR6"/>
    <property type="match status" value="1"/>
</dbReference>
<dbReference type="Proteomes" id="UP000015453">
    <property type="component" value="Unassembled WGS sequence"/>
</dbReference>
<evidence type="ECO:0000313" key="5">
    <source>
        <dbReference type="Proteomes" id="UP000015453"/>
    </source>
</evidence>
<organism evidence="4 5">
    <name type="scientific">Genlisea aurea</name>
    <dbReference type="NCBI Taxonomy" id="192259"/>
    <lineage>
        <taxon>Eukaryota</taxon>
        <taxon>Viridiplantae</taxon>
        <taxon>Streptophyta</taxon>
        <taxon>Embryophyta</taxon>
        <taxon>Tracheophyta</taxon>
        <taxon>Spermatophyta</taxon>
        <taxon>Magnoliopsida</taxon>
        <taxon>eudicotyledons</taxon>
        <taxon>Gunneridae</taxon>
        <taxon>Pentapetalae</taxon>
        <taxon>asterids</taxon>
        <taxon>lamiids</taxon>
        <taxon>Lamiales</taxon>
        <taxon>Lentibulariaceae</taxon>
        <taxon>Genlisea</taxon>
    </lineage>
</organism>
<dbReference type="AlphaFoldDB" id="S8CXZ4"/>
<name>S8CXZ4_9LAMI</name>
<evidence type="ECO:0000256" key="3">
    <source>
        <dbReference type="SAM" id="MobiDB-lite"/>
    </source>
</evidence>
<dbReference type="InterPro" id="IPR040389">
    <property type="entry name" value="SMR"/>
</dbReference>
<evidence type="ECO:0000256" key="2">
    <source>
        <dbReference type="ARBA" id="ARBA00023306"/>
    </source>
</evidence>
<keyword evidence="1" id="KW-0649">Protein kinase inhibitor</keyword>
<accession>S8CXZ4</accession>
<reference evidence="4 5" key="1">
    <citation type="journal article" date="2013" name="BMC Genomics">
        <title>The miniature genome of a carnivorous plant Genlisea aurea contains a low number of genes and short non-coding sequences.</title>
        <authorList>
            <person name="Leushkin E.V."/>
            <person name="Sutormin R.A."/>
            <person name="Nabieva E.R."/>
            <person name="Penin A.A."/>
            <person name="Kondrashov A.S."/>
            <person name="Logacheva M.D."/>
        </authorList>
    </citation>
    <scope>NUCLEOTIDE SEQUENCE [LARGE SCALE GENOMIC DNA]</scope>
</reference>
<evidence type="ECO:0000256" key="1">
    <source>
        <dbReference type="ARBA" id="ARBA00023013"/>
    </source>
</evidence>
<dbReference type="GO" id="GO:0004860">
    <property type="term" value="F:protein kinase inhibitor activity"/>
    <property type="evidence" value="ECO:0007669"/>
    <property type="project" value="UniProtKB-KW"/>
</dbReference>
<proteinExistence type="predicted"/>
<comment type="caution">
    <text evidence="4">The sequence shown here is derived from an EMBL/GenBank/DDBJ whole genome shotgun (WGS) entry which is preliminary data.</text>
</comment>
<feature type="region of interest" description="Disordered" evidence="3">
    <location>
        <begin position="1"/>
        <end position="35"/>
    </location>
</feature>
<evidence type="ECO:0000313" key="4">
    <source>
        <dbReference type="EMBL" id="EPS71845.1"/>
    </source>
</evidence>
<sequence>LKPISTGGKRDAAEEEGNFPATPTAPDSRIPERLVCPPAPKKRKAVSLGRCYGGREFFNPPDLESIF</sequence>
<feature type="non-terminal residue" evidence="4">
    <location>
        <position position="67"/>
    </location>
</feature>
<keyword evidence="5" id="KW-1185">Reference proteome</keyword>
<keyword evidence="2" id="KW-0131">Cell cycle</keyword>
<protein>
    <submittedName>
        <fullName evidence="4">Uncharacterized protein</fullName>
    </submittedName>
</protein>
<feature type="non-terminal residue" evidence="4">
    <location>
        <position position="1"/>
    </location>
</feature>
<gene>
    <name evidence="4" type="ORF">M569_02922</name>
</gene>
<dbReference type="OrthoDB" id="1302889at2759"/>
<dbReference type="GO" id="GO:0032875">
    <property type="term" value="P:regulation of DNA endoreduplication"/>
    <property type="evidence" value="ECO:0007669"/>
    <property type="project" value="InterPro"/>
</dbReference>